<protein>
    <submittedName>
        <fullName evidence="2">Uncharacterized protein</fullName>
    </submittedName>
</protein>
<keyword evidence="3" id="KW-1185">Reference proteome</keyword>
<sequence>MQMNPHGSFGIGPVGFGRNRMFQQNTTGAGTHTLQAGARGCVSLAPGVRRDVSDARAVAGRCDDPRAQWTITDPRPDPEWNKDNGGPQLWRNAAVPRSA</sequence>
<dbReference type="Proteomes" id="UP000442990">
    <property type="component" value="Unassembled WGS sequence"/>
</dbReference>
<evidence type="ECO:0000256" key="1">
    <source>
        <dbReference type="SAM" id="MobiDB-lite"/>
    </source>
</evidence>
<evidence type="ECO:0000313" key="2">
    <source>
        <dbReference type="EMBL" id="KAB1984256.1"/>
    </source>
</evidence>
<accession>A0A7J5D9S5</accession>
<evidence type="ECO:0000313" key="3">
    <source>
        <dbReference type="Proteomes" id="UP000442990"/>
    </source>
</evidence>
<dbReference type="RefSeq" id="WP_151472428.1">
    <property type="nucleotide sequence ID" value="NZ_WBKG01000028.1"/>
</dbReference>
<gene>
    <name evidence="2" type="ORF">F8144_28975</name>
</gene>
<organism evidence="2 3">
    <name type="scientific">Streptomyces triticiradicis</name>
    <dbReference type="NCBI Taxonomy" id="2651189"/>
    <lineage>
        <taxon>Bacteria</taxon>
        <taxon>Bacillati</taxon>
        <taxon>Actinomycetota</taxon>
        <taxon>Actinomycetes</taxon>
        <taxon>Kitasatosporales</taxon>
        <taxon>Streptomycetaceae</taxon>
        <taxon>Streptomyces</taxon>
    </lineage>
</organism>
<feature type="region of interest" description="Disordered" evidence="1">
    <location>
        <begin position="67"/>
        <end position="99"/>
    </location>
</feature>
<reference evidence="2 3" key="1">
    <citation type="submission" date="2019-09" db="EMBL/GenBank/DDBJ databases">
        <title>Isolation and identification of active actinomycetes.</title>
        <authorList>
            <person name="Yu Z."/>
            <person name="Han C."/>
            <person name="Yu B."/>
        </authorList>
    </citation>
    <scope>NUCLEOTIDE SEQUENCE [LARGE SCALE GENOMIC DNA]</scope>
    <source>
        <strain evidence="2 3">NEAU-H2</strain>
    </source>
</reference>
<name>A0A7J5D9S5_9ACTN</name>
<proteinExistence type="predicted"/>
<comment type="caution">
    <text evidence="2">The sequence shown here is derived from an EMBL/GenBank/DDBJ whole genome shotgun (WGS) entry which is preliminary data.</text>
</comment>
<dbReference type="EMBL" id="WBKG01000028">
    <property type="protein sequence ID" value="KAB1984256.1"/>
    <property type="molecule type" value="Genomic_DNA"/>
</dbReference>
<dbReference type="AlphaFoldDB" id="A0A7J5D9S5"/>